<evidence type="ECO:0000313" key="3">
    <source>
        <dbReference type="Proteomes" id="UP000503278"/>
    </source>
</evidence>
<dbReference type="EMBL" id="CP051682">
    <property type="protein sequence ID" value="QJD94792.1"/>
    <property type="molecule type" value="Genomic_DNA"/>
</dbReference>
<keyword evidence="1" id="KW-0732">Signal</keyword>
<keyword evidence="3" id="KW-1185">Reference proteome</keyword>
<organism evidence="2 3">
    <name type="scientific">Mucilaginibacter robiniae</name>
    <dbReference type="NCBI Taxonomy" id="2728022"/>
    <lineage>
        <taxon>Bacteria</taxon>
        <taxon>Pseudomonadati</taxon>
        <taxon>Bacteroidota</taxon>
        <taxon>Sphingobacteriia</taxon>
        <taxon>Sphingobacteriales</taxon>
        <taxon>Sphingobacteriaceae</taxon>
        <taxon>Mucilaginibacter</taxon>
    </lineage>
</organism>
<evidence type="ECO:0008006" key="4">
    <source>
        <dbReference type="Google" id="ProtNLM"/>
    </source>
</evidence>
<dbReference type="Proteomes" id="UP000503278">
    <property type="component" value="Chromosome"/>
</dbReference>
<sequence length="353" mass="37504">MKKPLLSVMAILSFITLRATAQTSDGVSQLLRTAPGDATKLFSAYANPLFKSLGTGLNNGWTNTAKTKGLLHFELRVSVSDVFTPASDKTFDINQLGLSSSVKVASGSSSIAPTFTGSKNVTPPTLDLYSNNGIRVDRFTLPARQISSIPTPQLQLTAGLPGNTDVTIRAIPKTKISDDIGSIGMFGFGLKHDIMSDIIGNTAAQIVPFNLAVLAGYTHFSYEDPLSVQPSTGKAPDASSTGKTDFSTQRIQGHLNGFNAQVIISKKLMFFTPFAAVGYSTAKTNVGLLGNYPVTSGLTTYTVYTDPIRIKQNSINTVKLDAGFQLDLSVFKFYASGSLGEYKSVNAGIGLGF</sequence>
<feature type="chain" id="PRO_5029648691" description="Outer membrane protein beta-barrel domain-containing protein" evidence="1">
    <location>
        <begin position="22"/>
        <end position="353"/>
    </location>
</feature>
<dbReference type="KEGG" id="mrob:HH214_02315"/>
<proteinExistence type="predicted"/>
<dbReference type="AlphaFoldDB" id="A0A7L5DUQ7"/>
<dbReference type="InterPro" id="IPR046495">
    <property type="entry name" value="DUF6588"/>
</dbReference>
<gene>
    <name evidence="2" type="ORF">HH214_02315</name>
</gene>
<protein>
    <recommendedName>
        <fullName evidence="4">Outer membrane protein beta-barrel domain-containing protein</fullName>
    </recommendedName>
</protein>
<evidence type="ECO:0000313" key="2">
    <source>
        <dbReference type="EMBL" id="QJD94792.1"/>
    </source>
</evidence>
<accession>A0A7L5DUQ7</accession>
<dbReference type="Pfam" id="PF20230">
    <property type="entry name" value="DUF6588"/>
    <property type="match status" value="1"/>
</dbReference>
<dbReference type="RefSeq" id="WP_169605809.1">
    <property type="nucleotide sequence ID" value="NZ_CP051682.1"/>
</dbReference>
<evidence type="ECO:0000256" key="1">
    <source>
        <dbReference type="SAM" id="SignalP"/>
    </source>
</evidence>
<feature type="signal peptide" evidence="1">
    <location>
        <begin position="1"/>
        <end position="21"/>
    </location>
</feature>
<name>A0A7L5DUQ7_9SPHI</name>
<reference evidence="2 3" key="1">
    <citation type="submission" date="2020-04" db="EMBL/GenBank/DDBJ databases">
        <title>Genome sequencing of novel species.</title>
        <authorList>
            <person name="Heo J."/>
            <person name="Kim S.-J."/>
            <person name="Kim J.-S."/>
            <person name="Hong S.-B."/>
            <person name="Kwon S.-W."/>
        </authorList>
    </citation>
    <scope>NUCLEOTIDE SEQUENCE [LARGE SCALE GENOMIC DNA]</scope>
    <source>
        <strain evidence="2 3">F39-2</strain>
    </source>
</reference>